<feature type="non-terminal residue" evidence="2">
    <location>
        <position position="37"/>
    </location>
</feature>
<sequence length="37" mass="4597">MSFEELEKAENIDGEENLSEEENHFNQYTWMQQPRHR</sequence>
<dbReference type="AlphaFoldDB" id="X1EQV7"/>
<dbReference type="EMBL" id="BARU01010669">
    <property type="protein sequence ID" value="GAH35791.1"/>
    <property type="molecule type" value="Genomic_DNA"/>
</dbReference>
<evidence type="ECO:0000256" key="1">
    <source>
        <dbReference type="SAM" id="MobiDB-lite"/>
    </source>
</evidence>
<comment type="caution">
    <text evidence="2">The sequence shown here is derived from an EMBL/GenBank/DDBJ whole genome shotgun (WGS) entry which is preliminary data.</text>
</comment>
<feature type="compositionally biased region" description="Basic and acidic residues" evidence="1">
    <location>
        <begin position="1"/>
        <end position="11"/>
    </location>
</feature>
<gene>
    <name evidence="2" type="ORF">S03H2_20277</name>
</gene>
<organism evidence="2">
    <name type="scientific">marine sediment metagenome</name>
    <dbReference type="NCBI Taxonomy" id="412755"/>
    <lineage>
        <taxon>unclassified sequences</taxon>
        <taxon>metagenomes</taxon>
        <taxon>ecological metagenomes</taxon>
    </lineage>
</organism>
<proteinExistence type="predicted"/>
<name>X1EQV7_9ZZZZ</name>
<evidence type="ECO:0000313" key="2">
    <source>
        <dbReference type="EMBL" id="GAH35791.1"/>
    </source>
</evidence>
<reference evidence="2" key="1">
    <citation type="journal article" date="2014" name="Front. Microbiol.">
        <title>High frequency of phylogenetically diverse reductive dehalogenase-homologous genes in deep subseafloor sedimentary metagenomes.</title>
        <authorList>
            <person name="Kawai M."/>
            <person name="Futagami T."/>
            <person name="Toyoda A."/>
            <person name="Takaki Y."/>
            <person name="Nishi S."/>
            <person name="Hori S."/>
            <person name="Arai W."/>
            <person name="Tsubouchi T."/>
            <person name="Morono Y."/>
            <person name="Uchiyama I."/>
            <person name="Ito T."/>
            <person name="Fujiyama A."/>
            <person name="Inagaki F."/>
            <person name="Takami H."/>
        </authorList>
    </citation>
    <scope>NUCLEOTIDE SEQUENCE</scope>
    <source>
        <strain evidence="2">Expedition CK06-06</strain>
    </source>
</reference>
<feature type="compositionally biased region" description="Polar residues" evidence="1">
    <location>
        <begin position="25"/>
        <end position="37"/>
    </location>
</feature>
<protein>
    <submittedName>
        <fullName evidence="2">Uncharacterized protein</fullName>
    </submittedName>
</protein>
<accession>X1EQV7</accession>
<feature type="region of interest" description="Disordered" evidence="1">
    <location>
        <begin position="1"/>
        <end position="37"/>
    </location>
</feature>